<feature type="domain" description="Glycosyl hydrolase family 32 C-terminal" evidence="11">
    <location>
        <begin position="404"/>
        <end position="442"/>
    </location>
</feature>
<dbReference type="OrthoDB" id="9759709at2"/>
<dbReference type="InterPro" id="IPR006232">
    <property type="entry name" value="Suc6P_hydrolase"/>
</dbReference>
<dbReference type="EMBL" id="FNEV01000003">
    <property type="protein sequence ID" value="SDJ23699.1"/>
    <property type="molecule type" value="Genomic_DNA"/>
</dbReference>
<evidence type="ECO:0000259" key="11">
    <source>
        <dbReference type="Pfam" id="PF08244"/>
    </source>
</evidence>
<keyword evidence="9" id="KW-0963">Cytoplasm</keyword>
<comment type="subcellular location">
    <subcellularLocation>
        <location evidence="9">Cytoplasm</location>
    </subcellularLocation>
</comment>
<evidence type="ECO:0000256" key="6">
    <source>
        <dbReference type="ARBA" id="ARBA00023295"/>
    </source>
</evidence>
<gene>
    <name evidence="12" type="ORF">SAMN04490247_1230</name>
</gene>
<dbReference type="GO" id="GO:0005985">
    <property type="term" value="P:sucrose metabolic process"/>
    <property type="evidence" value="ECO:0007669"/>
    <property type="project" value="UniProtKB-UniPathway"/>
</dbReference>
<dbReference type="SMART" id="SM00640">
    <property type="entry name" value="Glyco_32"/>
    <property type="match status" value="1"/>
</dbReference>
<keyword evidence="6 8" id="KW-0326">Glycosidase</keyword>
<dbReference type="PANTHER" id="PTHR43101">
    <property type="entry name" value="BETA-FRUCTOSIDASE"/>
    <property type="match status" value="1"/>
</dbReference>
<dbReference type="EC" id="3.2.1.26" evidence="3 8"/>
<feature type="domain" description="Glycosyl hydrolase family 32 N-terminal" evidence="10">
    <location>
        <begin position="31"/>
        <end position="325"/>
    </location>
</feature>
<evidence type="ECO:0000256" key="8">
    <source>
        <dbReference type="RuleBase" id="RU362110"/>
    </source>
</evidence>
<evidence type="ECO:0000256" key="5">
    <source>
        <dbReference type="ARBA" id="ARBA00022801"/>
    </source>
</evidence>
<comment type="pathway">
    <text evidence="1 9">Glycan biosynthesis; sucrose metabolism.</text>
</comment>
<dbReference type="PROSITE" id="PS00609">
    <property type="entry name" value="GLYCOSYL_HYDROL_F32"/>
    <property type="match status" value="1"/>
</dbReference>
<dbReference type="SUPFAM" id="SSF75005">
    <property type="entry name" value="Arabinanase/levansucrase/invertase"/>
    <property type="match status" value="1"/>
</dbReference>
<dbReference type="GO" id="GO:0005737">
    <property type="term" value="C:cytoplasm"/>
    <property type="evidence" value="ECO:0007669"/>
    <property type="project" value="UniProtKB-SubCell"/>
</dbReference>
<keyword evidence="13" id="KW-1185">Reference proteome</keyword>
<dbReference type="GO" id="GO:0004564">
    <property type="term" value="F:beta-fructofuranosidase activity"/>
    <property type="evidence" value="ECO:0007669"/>
    <property type="project" value="UniProtKB-EC"/>
</dbReference>
<evidence type="ECO:0000256" key="2">
    <source>
        <dbReference type="ARBA" id="ARBA00009902"/>
    </source>
</evidence>
<dbReference type="InterPro" id="IPR018053">
    <property type="entry name" value="Glyco_hydro_32_AS"/>
</dbReference>
<evidence type="ECO:0000256" key="1">
    <source>
        <dbReference type="ARBA" id="ARBA00004914"/>
    </source>
</evidence>
<dbReference type="Pfam" id="PF08244">
    <property type="entry name" value="Glyco_hydro_32C"/>
    <property type="match status" value="1"/>
</dbReference>
<sequence>MIDVNLRNKAMEMVEEYSGIALSDPYYPSYHIAPPVGLLNDPNGFIQWKGTYHLFYQWMPFHTGHGAKFWAHLTSRDLVDWAWQEPALAPDEWYDRTGCYSGSAVEKDDELLLFYTGNVKDDDGNRETYQCKARSEDGVSFEKVGVQIELPDGFTPHFRDPKVWKMRNEWYMVIGAQTEEKEGCIVLYRSEDLDSWTYEGILASGMGYMWECPDFFRLKDDVLLFSPQGLEEKGIDYRNMYQSGYIIGDFDKGFPEEKFRELDHGFEFYAPQTTEDDQGRRLLVGWMGMPDGGEEYFPTHDNHWIHQMTLPRELLQQGDRVIQKPVEELEKLRTDKLVEENSGSFAGNLPRNIELIMREIEEDIYIDLYDYFSIRLEGRRITIERPAMDGSGKEWRAADLVSPLTEMRMFIDQSSLEIFVNDGEIVFSSRMFPDVDTHECRVKGRSSITAWNLRAEKGAE</sequence>
<dbReference type="InterPro" id="IPR013320">
    <property type="entry name" value="ConA-like_dom_sf"/>
</dbReference>
<dbReference type="Pfam" id="PF00251">
    <property type="entry name" value="Glyco_hydro_32N"/>
    <property type="match status" value="1"/>
</dbReference>
<keyword evidence="5 8" id="KW-0378">Hydrolase</keyword>
<organism evidence="12 13">
    <name type="scientific">Salimicrobium halophilum</name>
    <dbReference type="NCBI Taxonomy" id="86666"/>
    <lineage>
        <taxon>Bacteria</taxon>
        <taxon>Bacillati</taxon>
        <taxon>Bacillota</taxon>
        <taxon>Bacilli</taxon>
        <taxon>Bacillales</taxon>
        <taxon>Bacillaceae</taxon>
        <taxon>Salimicrobium</taxon>
    </lineage>
</organism>
<keyword evidence="9" id="KW-0119">Carbohydrate metabolism</keyword>
<dbReference type="Gene3D" id="2.60.120.560">
    <property type="entry name" value="Exo-inulinase, domain 1"/>
    <property type="match status" value="1"/>
</dbReference>
<evidence type="ECO:0000313" key="12">
    <source>
        <dbReference type="EMBL" id="SDJ23699.1"/>
    </source>
</evidence>
<evidence type="ECO:0000313" key="13">
    <source>
        <dbReference type="Proteomes" id="UP000199225"/>
    </source>
</evidence>
<dbReference type="UniPathway" id="UPA00238"/>
<evidence type="ECO:0000256" key="3">
    <source>
        <dbReference type="ARBA" id="ARBA00012758"/>
    </source>
</evidence>
<dbReference type="InterPro" id="IPR013189">
    <property type="entry name" value="Glyco_hydro_32_C"/>
</dbReference>
<protein>
    <recommendedName>
        <fullName evidence="4 8">Sucrose-6-phosphate hydrolase</fullName>
        <ecNumber evidence="3 8">3.2.1.26</ecNumber>
    </recommendedName>
    <alternativeName>
        <fullName evidence="7 9">Invertase</fullName>
    </alternativeName>
</protein>
<evidence type="ECO:0000256" key="4">
    <source>
        <dbReference type="ARBA" id="ARBA00019623"/>
    </source>
</evidence>
<dbReference type="InterPro" id="IPR023296">
    <property type="entry name" value="Glyco_hydro_beta-prop_sf"/>
</dbReference>
<dbReference type="NCBIfam" id="TIGR01322">
    <property type="entry name" value="scrB_fam"/>
    <property type="match status" value="1"/>
</dbReference>
<dbReference type="SUPFAM" id="SSF49899">
    <property type="entry name" value="Concanavalin A-like lectins/glucanases"/>
    <property type="match status" value="1"/>
</dbReference>
<name>A0A1G8S3A6_9BACI</name>
<comment type="function">
    <text evidence="9">Enables the bacterium to metabolize sucrose as a sole carbon source.</text>
</comment>
<dbReference type="Proteomes" id="UP000199225">
    <property type="component" value="Unassembled WGS sequence"/>
</dbReference>
<comment type="similarity">
    <text evidence="2 8">Belongs to the glycosyl hydrolase 32 family.</text>
</comment>
<comment type="catalytic activity">
    <reaction evidence="8">
        <text>Hydrolysis of terminal non-reducing beta-D-fructofuranoside residues in beta-D-fructofuranosides.</text>
        <dbReference type="EC" id="3.2.1.26"/>
    </reaction>
</comment>
<dbReference type="STRING" id="86666.SAMN04490247_1230"/>
<evidence type="ECO:0000256" key="9">
    <source>
        <dbReference type="RuleBase" id="RU365015"/>
    </source>
</evidence>
<dbReference type="InterPro" id="IPR001362">
    <property type="entry name" value="Glyco_hydro_32"/>
</dbReference>
<dbReference type="InterPro" id="IPR013148">
    <property type="entry name" value="Glyco_hydro_32_N"/>
</dbReference>
<evidence type="ECO:0000259" key="10">
    <source>
        <dbReference type="Pfam" id="PF00251"/>
    </source>
</evidence>
<dbReference type="CDD" id="cd18623">
    <property type="entry name" value="GH32_ScrB-like"/>
    <property type="match status" value="1"/>
</dbReference>
<dbReference type="InterPro" id="IPR051214">
    <property type="entry name" value="GH32_Enzymes"/>
</dbReference>
<dbReference type="PANTHER" id="PTHR43101:SF1">
    <property type="entry name" value="BETA-FRUCTOSIDASE"/>
    <property type="match status" value="1"/>
</dbReference>
<accession>A0A1G8S3A6</accession>
<dbReference type="AlphaFoldDB" id="A0A1G8S3A6"/>
<evidence type="ECO:0000256" key="7">
    <source>
        <dbReference type="ARBA" id="ARBA00033367"/>
    </source>
</evidence>
<dbReference type="Gene3D" id="2.115.10.20">
    <property type="entry name" value="Glycosyl hydrolase domain, family 43"/>
    <property type="match status" value="1"/>
</dbReference>
<reference evidence="13" key="1">
    <citation type="submission" date="2016-10" db="EMBL/GenBank/DDBJ databases">
        <authorList>
            <person name="Varghese N."/>
            <person name="Submissions S."/>
        </authorList>
    </citation>
    <scope>NUCLEOTIDE SEQUENCE [LARGE SCALE GENOMIC DNA]</scope>
    <source>
        <strain evidence="13">DSM 4771</strain>
    </source>
</reference>
<proteinExistence type="inferred from homology"/>